<protein>
    <recommendedName>
        <fullName evidence="3">Zinc-binding domain-containing protein</fullName>
    </recommendedName>
</protein>
<dbReference type="EMBL" id="MFTI01000013">
    <property type="protein sequence ID" value="OGI60851.1"/>
    <property type="molecule type" value="Genomic_DNA"/>
</dbReference>
<proteinExistence type="predicted"/>
<sequence length="572" mass="68245">MEYKNENKICQSCKKDFIIESEDFSFYEKMKVSAPTFCPDCRFQRRLLFRNNRVFYKCECVLCGVSTLTIYHEDEPFVVYCRDCWLSDKWDPMSYGRPYDFSQPFFNQFRSLQVSVPRVNLYRTNFTRSDYCNYGLDFKDCYLLFGGKDNERVLFGNQIFDFRDSLDIAFSEKIELGYELFECLQSNNLFFSRYSEACVESSYFIDCKNCINCFGCVGLRSAQYHIWNKPHSKEEYKEFLKNANLGSFKAHLEFSKKLKELEQKSIRRYARVFKSINSDGDDLHEARNTHMAFSSGQTEDSKFLFYIRRGAKDCYDTCFQGWGSELLYEIAHCFGGHNVAFGTRNINNQDVRYNEECHECRNIFGCVGLRKKEYCILNRQYSKKEYERLMSKIIDHMKKNEEYGEFFPSWLSPFAYNETIAQEYFPLNKIQAEKQGYKWREEKERNYKVDFEGEKIPDNIKDVSNDILNKTIACAHGGKCEEQCTEAFKIIPEEFKFYKRMNLPLPRLCSNCRHYQRINLRNPLKLWDRNCMCDKDSHFHGQEKCTVEFKTTYAPERSEIVYCEKCYQQEIY</sequence>
<comment type="caution">
    <text evidence="1">The sequence shown here is derived from an EMBL/GenBank/DDBJ whole genome shotgun (WGS) entry which is preliminary data.</text>
</comment>
<reference evidence="1 2" key="1">
    <citation type="journal article" date="2016" name="Nat. Commun.">
        <title>Thousands of microbial genomes shed light on interconnected biogeochemical processes in an aquifer system.</title>
        <authorList>
            <person name="Anantharaman K."/>
            <person name="Brown C.T."/>
            <person name="Hug L.A."/>
            <person name="Sharon I."/>
            <person name="Castelle C.J."/>
            <person name="Probst A.J."/>
            <person name="Thomas B.C."/>
            <person name="Singh A."/>
            <person name="Wilkins M.J."/>
            <person name="Karaoz U."/>
            <person name="Brodie E.L."/>
            <person name="Williams K.H."/>
            <person name="Hubbard S.S."/>
            <person name="Banfield J.F."/>
        </authorList>
    </citation>
    <scope>NUCLEOTIDE SEQUENCE [LARGE SCALE GENOMIC DNA]</scope>
</reference>
<organism evidence="1 2">
    <name type="scientific">Candidatus Nomurabacteria bacterium RIFCSPHIGHO2_01_FULL_38_19</name>
    <dbReference type="NCBI Taxonomy" id="1801732"/>
    <lineage>
        <taxon>Bacteria</taxon>
        <taxon>Candidatus Nomuraibacteriota</taxon>
    </lineage>
</organism>
<dbReference type="AlphaFoldDB" id="A0A1F6UTZ4"/>
<evidence type="ECO:0008006" key="3">
    <source>
        <dbReference type="Google" id="ProtNLM"/>
    </source>
</evidence>
<gene>
    <name evidence="1" type="ORF">A2814_03510</name>
</gene>
<evidence type="ECO:0000313" key="1">
    <source>
        <dbReference type="EMBL" id="OGI60851.1"/>
    </source>
</evidence>
<dbReference type="Proteomes" id="UP000177869">
    <property type="component" value="Unassembled WGS sequence"/>
</dbReference>
<evidence type="ECO:0000313" key="2">
    <source>
        <dbReference type="Proteomes" id="UP000177869"/>
    </source>
</evidence>
<accession>A0A1F6UTZ4</accession>
<dbReference type="STRING" id="1801732.A2814_03510"/>
<name>A0A1F6UTZ4_9BACT</name>